<protein>
    <submittedName>
        <fullName evidence="2">Uncharacterized protein</fullName>
    </submittedName>
</protein>
<dbReference type="OrthoDB" id="10551875at2759"/>
<proteinExistence type="predicted"/>
<organism evidence="2 3">
    <name type="scientific">Cercospora zeae-maydis SCOH1-5</name>
    <dbReference type="NCBI Taxonomy" id="717836"/>
    <lineage>
        <taxon>Eukaryota</taxon>
        <taxon>Fungi</taxon>
        <taxon>Dikarya</taxon>
        <taxon>Ascomycota</taxon>
        <taxon>Pezizomycotina</taxon>
        <taxon>Dothideomycetes</taxon>
        <taxon>Dothideomycetidae</taxon>
        <taxon>Mycosphaerellales</taxon>
        <taxon>Mycosphaerellaceae</taxon>
        <taxon>Cercospora</taxon>
    </lineage>
</organism>
<dbReference type="EMBL" id="ML992677">
    <property type="protein sequence ID" value="KAF2211304.1"/>
    <property type="molecule type" value="Genomic_DNA"/>
</dbReference>
<keyword evidence="1" id="KW-0472">Membrane</keyword>
<reference evidence="2" key="1">
    <citation type="journal article" date="2020" name="Stud. Mycol.">
        <title>101 Dothideomycetes genomes: a test case for predicting lifestyles and emergence of pathogens.</title>
        <authorList>
            <person name="Haridas S."/>
            <person name="Albert R."/>
            <person name="Binder M."/>
            <person name="Bloem J."/>
            <person name="Labutti K."/>
            <person name="Salamov A."/>
            <person name="Andreopoulos B."/>
            <person name="Baker S."/>
            <person name="Barry K."/>
            <person name="Bills G."/>
            <person name="Bluhm B."/>
            <person name="Cannon C."/>
            <person name="Castanera R."/>
            <person name="Culley D."/>
            <person name="Daum C."/>
            <person name="Ezra D."/>
            <person name="Gonzalez J."/>
            <person name="Henrissat B."/>
            <person name="Kuo A."/>
            <person name="Liang C."/>
            <person name="Lipzen A."/>
            <person name="Lutzoni F."/>
            <person name="Magnuson J."/>
            <person name="Mondo S."/>
            <person name="Nolan M."/>
            <person name="Ohm R."/>
            <person name="Pangilinan J."/>
            <person name="Park H.-J."/>
            <person name="Ramirez L."/>
            <person name="Alfaro M."/>
            <person name="Sun H."/>
            <person name="Tritt A."/>
            <person name="Yoshinaga Y."/>
            <person name="Zwiers L.-H."/>
            <person name="Turgeon B."/>
            <person name="Goodwin S."/>
            <person name="Spatafora J."/>
            <person name="Crous P."/>
            <person name="Grigoriev I."/>
        </authorList>
    </citation>
    <scope>NUCLEOTIDE SEQUENCE</scope>
    <source>
        <strain evidence="2">SCOH1-5</strain>
    </source>
</reference>
<evidence type="ECO:0000313" key="2">
    <source>
        <dbReference type="EMBL" id="KAF2211304.1"/>
    </source>
</evidence>
<keyword evidence="3" id="KW-1185">Reference proteome</keyword>
<gene>
    <name evidence="2" type="ORF">CERZMDRAFT_98614</name>
</gene>
<name>A0A6A6FD34_9PEZI</name>
<dbReference type="AlphaFoldDB" id="A0A6A6FD34"/>
<evidence type="ECO:0000256" key="1">
    <source>
        <dbReference type="SAM" id="Phobius"/>
    </source>
</evidence>
<keyword evidence="1" id="KW-0812">Transmembrane</keyword>
<dbReference type="Proteomes" id="UP000799539">
    <property type="component" value="Unassembled WGS sequence"/>
</dbReference>
<feature type="transmembrane region" description="Helical" evidence="1">
    <location>
        <begin position="6"/>
        <end position="30"/>
    </location>
</feature>
<sequence>MNSIAIVLISLLVILIVSIFFYWLTIIWYFKSDEEDLERAVRIQEQEEPRRIEDIELHSADPRTWPRRNEVSIQDPQLQAAVDEYRERTLREIAQMREARTAAAGAKFNNV</sequence>
<keyword evidence="1" id="KW-1133">Transmembrane helix</keyword>
<evidence type="ECO:0000313" key="3">
    <source>
        <dbReference type="Proteomes" id="UP000799539"/>
    </source>
</evidence>
<accession>A0A6A6FD34</accession>